<dbReference type="EMBL" id="VSSQ01035957">
    <property type="protein sequence ID" value="MPM88322.1"/>
    <property type="molecule type" value="Genomic_DNA"/>
</dbReference>
<evidence type="ECO:0000256" key="1">
    <source>
        <dbReference type="SAM" id="MobiDB-lite"/>
    </source>
</evidence>
<feature type="region of interest" description="Disordered" evidence="1">
    <location>
        <begin position="123"/>
        <end position="145"/>
    </location>
</feature>
<gene>
    <name evidence="2" type="ORF">SDC9_135424</name>
</gene>
<reference evidence="2" key="1">
    <citation type="submission" date="2019-08" db="EMBL/GenBank/DDBJ databases">
        <authorList>
            <person name="Kucharzyk K."/>
            <person name="Murdoch R.W."/>
            <person name="Higgins S."/>
            <person name="Loffler F."/>
        </authorList>
    </citation>
    <scope>NUCLEOTIDE SEQUENCE</scope>
</reference>
<comment type="caution">
    <text evidence="2">The sequence shown here is derived from an EMBL/GenBank/DDBJ whole genome shotgun (WGS) entry which is preliminary data.</text>
</comment>
<feature type="region of interest" description="Disordered" evidence="1">
    <location>
        <begin position="1"/>
        <end position="87"/>
    </location>
</feature>
<proteinExistence type="predicted"/>
<feature type="compositionally biased region" description="Basic and acidic residues" evidence="1">
    <location>
        <begin position="44"/>
        <end position="61"/>
    </location>
</feature>
<feature type="region of interest" description="Disordered" evidence="1">
    <location>
        <begin position="99"/>
        <end position="118"/>
    </location>
</feature>
<organism evidence="2">
    <name type="scientific">bioreactor metagenome</name>
    <dbReference type="NCBI Taxonomy" id="1076179"/>
    <lineage>
        <taxon>unclassified sequences</taxon>
        <taxon>metagenomes</taxon>
        <taxon>ecological metagenomes</taxon>
    </lineage>
</organism>
<accession>A0A645DI99</accession>
<name>A0A645DI99_9ZZZZ</name>
<protein>
    <submittedName>
        <fullName evidence="2">Uncharacterized protein</fullName>
    </submittedName>
</protein>
<evidence type="ECO:0000313" key="2">
    <source>
        <dbReference type="EMBL" id="MPM88322.1"/>
    </source>
</evidence>
<sequence length="172" mass="18469">MGAARRAGREPPGRPGTVGHLARPRRGTALPEAAVAGGQPGDQPVHERAVRGVGITDDHRQRGGLRGHPGPGERRGETLPLTGEPQRDRAAVGELRAGDPHCTAQTGLGDLHDAPPRDILSIDRRASRGQRNAPARGPRGVPFPLRPKVWIPTARRPEVRIPELWIRRGAIP</sequence>
<dbReference type="AlphaFoldDB" id="A0A645DI99"/>